<feature type="region of interest" description="Disordered" evidence="2">
    <location>
        <begin position="773"/>
        <end position="878"/>
    </location>
</feature>
<name>A0A4Z2BMX8_9TELE</name>
<dbReference type="EMBL" id="SWLE01000012">
    <property type="protein sequence ID" value="TNM93645.1"/>
    <property type="molecule type" value="Genomic_DNA"/>
</dbReference>
<evidence type="ECO:0000256" key="1">
    <source>
        <dbReference type="ARBA" id="ARBA00010090"/>
    </source>
</evidence>
<feature type="region of interest" description="Disordered" evidence="2">
    <location>
        <begin position="501"/>
        <end position="686"/>
    </location>
</feature>
<evidence type="ECO:0000256" key="2">
    <source>
        <dbReference type="SAM" id="MobiDB-lite"/>
    </source>
</evidence>
<comment type="similarity">
    <text evidence="1">Belongs to the apolipoprotein L family.</text>
</comment>
<feature type="compositionally biased region" description="Polar residues" evidence="2">
    <location>
        <begin position="830"/>
        <end position="840"/>
    </location>
</feature>
<feature type="compositionally biased region" description="Basic and acidic residues" evidence="2">
    <location>
        <begin position="13"/>
        <end position="26"/>
    </location>
</feature>
<dbReference type="GO" id="GO:0005576">
    <property type="term" value="C:extracellular region"/>
    <property type="evidence" value="ECO:0007669"/>
    <property type="project" value="InterPro"/>
</dbReference>
<feature type="compositionally biased region" description="Basic and acidic residues" evidence="2">
    <location>
        <begin position="524"/>
        <end position="535"/>
    </location>
</feature>
<feature type="region of interest" description="Disordered" evidence="2">
    <location>
        <begin position="307"/>
        <end position="351"/>
    </location>
</feature>
<sequence>MRGDTATETEGETEQKEDPQHSERRPSLVNLQVMLKKVSQSPFHSQFTNPNSSGSEGNQFQNKQDKEPEAGPSVAAPGVVENQQLHLIQNGEGGDLSRRNPFYTYYMETSNKDIGRKTLSQDLDPCVAPPPMFSPLDHETEIQTFPNGVDLSAPQRDLFQPLPSNHLEMSTQETTANSHTVTMNSSDFFKVASVGATNFPKSAVLFKGGGVTSPNPFDATPKTFDPFTSPSEEPELSLSQHPSVTNPFHNAATGQADIFQAVKQDPPIKDLFSPSLLTNEDVFSPLSAHTPEPFPRTVTRDLLQDFSGSEEAHTNTPPSHYNPFTDVSHGTPDIFQPLPKDISSRSYPTSSLGSTDMLANVVLATPQRSSVLQATPPIQARSLSTSSSQSSPEMTRISTFKRQPNPLPRRRQMKKTNPLFTENPPVVEKPPVPLKPPRPVKPTLAEKVETEPTVSKTFPKPALRSLPKPVIPHTAKTPENKVDPEDYIIFQDILFTGQEKCVEDWPDDSPQLNPGFKPSGTLRLRRESVKDKEEVDGSGDNELDGPDSNKKREKRFKMSLISRRGSKEKFPDEAKEEKSNTLPANFKSSKGSLTDLHASPGENDDRMEYKKKHLKTKVNQLLRRASTTSSVPEGKRTNGAEKDEVTKKSVSKADSFRRWSEGTVLDESTEEEEGGEAEHVQKRKKKLKVKFVPQRGFTISLDKTDVKGAHGHTPSKGSKDDDFEDVEQLKAQLHSTSKAAVKDLHPPVEWNGEDAPYGLGDCKPKKSTKIKVLPVNRHSSKGDVLDEGSFSAEELEDDELSKMEDCRPKKSKLRGLIPTPRKQKPRSDQSDPAFTPQHTAIETFGADEGTRSESPFMSPGELYDREDEPDFHKPKKPVIKLPKKLKAKIKNMHRPDPPGATSSDYLSEAAKAEWKAAQMDESATVGLEDEEEGGDTDSLMEWWYTVEQWDEVPSDEDDRVDESKSFTILADKVQRGLRVFNKVFTERAEVLWQYIIMLHAIADNISEFHQKAKMAGITGGTTTAVGGVTAIAGLVLAPFTFGASLVITAVGVGVATAGGITSASAAISDNINNMHDRKKVEIILQEYEAQLLDIKKILNFLDQGMYKLRGHPFLRSGTQHYSEYWEVRKAVQMVSLVDRPVMKAVEITDSAIASVQGLFKGMDKYFLKDSRELKKGCKKEVVAQIKQVANSLNDAIVTLNAIREELHDATGSI</sequence>
<feature type="region of interest" description="Disordered" evidence="2">
    <location>
        <begin position="372"/>
        <end position="483"/>
    </location>
</feature>
<proteinExistence type="inferred from homology"/>
<dbReference type="InterPro" id="IPR008405">
    <property type="entry name" value="ApoL"/>
</dbReference>
<comment type="caution">
    <text evidence="3">The sequence shown here is derived from an EMBL/GenBank/DDBJ whole genome shotgun (WGS) entry which is preliminary data.</text>
</comment>
<dbReference type="Proteomes" id="UP000516260">
    <property type="component" value="Chromosome 2"/>
</dbReference>
<dbReference type="GO" id="GO:0006869">
    <property type="term" value="P:lipid transport"/>
    <property type="evidence" value="ECO:0007669"/>
    <property type="project" value="InterPro"/>
</dbReference>
<dbReference type="AlphaFoldDB" id="A0A4Z2BMX8"/>
<feature type="region of interest" description="Disordered" evidence="2">
    <location>
        <begin position="214"/>
        <end position="241"/>
    </location>
</feature>
<protein>
    <submittedName>
        <fullName evidence="3">Uncharacterized protein</fullName>
    </submittedName>
</protein>
<dbReference type="GO" id="GO:0016020">
    <property type="term" value="C:membrane"/>
    <property type="evidence" value="ECO:0007669"/>
    <property type="project" value="TreeGrafter"/>
</dbReference>
<dbReference type="Pfam" id="PF05461">
    <property type="entry name" value="ApoL"/>
    <property type="match status" value="1"/>
</dbReference>
<feature type="compositionally biased region" description="Low complexity" evidence="2">
    <location>
        <begin position="382"/>
        <end position="391"/>
    </location>
</feature>
<dbReference type="PANTHER" id="PTHR14096">
    <property type="entry name" value="APOLIPOPROTEIN L"/>
    <property type="match status" value="1"/>
</dbReference>
<reference evidence="3 4" key="1">
    <citation type="submission" date="2019-04" db="EMBL/GenBank/DDBJ databases">
        <title>The sequence and de novo assembly of Takifugu bimaculatus genome using PacBio and Hi-C technologies.</title>
        <authorList>
            <person name="Xu P."/>
            <person name="Liu B."/>
            <person name="Zhou Z."/>
        </authorList>
    </citation>
    <scope>NUCLEOTIDE SEQUENCE [LARGE SCALE GENOMIC DNA]</scope>
    <source>
        <strain evidence="3">TB-2018</strain>
        <tissue evidence="3">Muscle</tissue>
    </source>
</reference>
<feature type="compositionally biased region" description="Pro residues" evidence="2">
    <location>
        <begin position="427"/>
        <end position="440"/>
    </location>
</feature>
<feature type="compositionally biased region" description="Acidic residues" evidence="2">
    <location>
        <begin position="536"/>
        <end position="545"/>
    </location>
</feature>
<feature type="region of interest" description="Disordered" evidence="2">
    <location>
        <begin position="1"/>
        <end position="76"/>
    </location>
</feature>
<dbReference type="PANTHER" id="PTHR14096:SF64">
    <property type="match status" value="1"/>
</dbReference>
<dbReference type="GO" id="GO:0042157">
    <property type="term" value="P:lipoprotein metabolic process"/>
    <property type="evidence" value="ECO:0007669"/>
    <property type="project" value="InterPro"/>
</dbReference>
<accession>A0A4Z2BMX8</accession>
<evidence type="ECO:0000313" key="4">
    <source>
        <dbReference type="Proteomes" id="UP000516260"/>
    </source>
</evidence>
<feature type="compositionally biased region" description="Polar residues" evidence="2">
    <location>
        <begin position="38"/>
        <end position="62"/>
    </location>
</feature>
<feature type="compositionally biased region" description="Polar residues" evidence="2">
    <location>
        <begin position="580"/>
        <end position="592"/>
    </location>
</feature>
<keyword evidence="4" id="KW-1185">Reference proteome</keyword>
<evidence type="ECO:0000313" key="3">
    <source>
        <dbReference type="EMBL" id="TNM93645.1"/>
    </source>
</evidence>
<feature type="compositionally biased region" description="Basic and acidic residues" evidence="2">
    <location>
        <begin position="633"/>
        <end position="647"/>
    </location>
</feature>
<feature type="region of interest" description="Disordered" evidence="2">
    <location>
        <begin position="702"/>
        <end position="749"/>
    </location>
</feature>
<feature type="compositionally biased region" description="Basic and acidic residues" evidence="2">
    <location>
        <begin position="565"/>
        <end position="579"/>
    </location>
</feature>
<dbReference type="GO" id="GO:0008289">
    <property type="term" value="F:lipid binding"/>
    <property type="evidence" value="ECO:0007669"/>
    <property type="project" value="InterPro"/>
</dbReference>
<organism evidence="3 4">
    <name type="scientific">Takifugu bimaculatus</name>
    <dbReference type="NCBI Taxonomy" id="433685"/>
    <lineage>
        <taxon>Eukaryota</taxon>
        <taxon>Metazoa</taxon>
        <taxon>Chordata</taxon>
        <taxon>Craniata</taxon>
        <taxon>Vertebrata</taxon>
        <taxon>Euteleostomi</taxon>
        <taxon>Actinopterygii</taxon>
        <taxon>Neopterygii</taxon>
        <taxon>Teleostei</taxon>
        <taxon>Neoteleostei</taxon>
        <taxon>Acanthomorphata</taxon>
        <taxon>Eupercaria</taxon>
        <taxon>Tetraodontiformes</taxon>
        <taxon>Tetradontoidea</taxon>
        <taxon>Tetraodontidae</taxon>
        <taxon>Takifugu</taxon>
    </lineage>
</organism>
<gene>
    <name evidence="3" type="ORF">fugu_001821</name>
</gene>
<feature type="compositionally biased region" description="Polar residues" evidence="2">
    <location>
        <begin position="392"/>
        <end position="402"/>
    </location>
</feature>